<proteinExistence type="predicted"/>
<dbReference type="AlphaFoldDB" id="A0A2X0QYR5"/>
<name>A0A2X0QYR5_LACHE</name>
<evidence type="ECO:0000313" key="1">
    <source>
        <dbReference type="EMBL" id="SPB22221.1"/>
    </source>
</evidence>
<organism evidence="1">
    <name type="scientific">Lactobacillus helveticus</name>
    <name type="common">Lactobacillus suntoryeus</name>
    <dbReference type="NCBI Taxonomy" id="1587"/>
    <lineage>
        <taxon>Bacteria</taxon>
        <taxon>Bacillati</taxon>
        <taxon>Bacillota</taxon>
        <taxon>Bacilli</taxon>
        <taxon>Lactobacillales</taxon>
        <taxon>Lactobacillaceae</taxon>
        <taxon>Lactobacillus</taxon>
    </lineage>
</organism>
<dbReference type="EMBL" id="OGTV01000010">
    <property type="protein sequence ID" value="SPB22221.1"/>
    <property type="molecule type" value="Genomic_DNA"/>
</dbReference>
<dbReference type="Gene3D" id="1.20.1740.10">
    <property type="entry name" value="Amino acid/polyamine transporter I"/>
    <property type="match status" value="1"/>
</dbReference>
<gene>
    <name evidence="1" type="ORF">BDKNPLJD_00273</name>
</gene>
<reference evidence="1" key="1">
    <citation type="submission" date="2018-01" db="EMBL/GenBank/DDBJ databases">
        <authorList>
            <person name="Gaut B.S."/>
            <person name="Morton B.R."/>
            <person name="Clegg M.T."/>
            <person name="Duvall M.R."/>
        </authorList>
    </citation>
    <scope>NUCLEOTIDE SEQUENCE</scope>
    <source>
        <strain evidence="1">Lactobacillus helveticus</strain>
    </source>
</reference>
<protein>
    <submittedName>
        <fullName evidence="1">Uncharacterized protein</fullName>
    </submittedName>
</protein>
<accession>A0A2X0QYR5</accession>
<sequence length="96" mass="10811">MVSCIVLVSFVQYVPSILAVIKFKHTNEFPNHGFKLPGGYTIPILALMISCYMVTNFTWKTILVGVVVGVLAAVAYFFIEKDEKAEQKHQQYLAKI</sequence>